<dbReference type="AlphaFoldDB" id="A0A6A6A9S4"/>
<dbReference type="EMBL" id="ML977508">
    <property type="protein sequence ID" value="KAF2128316.1"/>
    <property type="molecule type" value="Genomic_DNA"/>
</dbReference>
<reference evidence="1" key="1">
    <citation type="journal article" date="2020" name="Stud. Mycol.">
        <title>101 Dothideomycetes genomes: a test case for predicting lifestyles and emergence of pathogens.</title>
        <authorList>
            <person name="Haridas S."/>
            <person name="Albert R."/>
            <person name="Binder M."/>
            <person name="Bloem J."/>
            <person name="Labutti K."/>
            <person name="Salamov A."/>
            <person name="Andreopoulos B."/>
            <person name="Baker S."/>
            <person name="Barry K."/>
            <person name="Bills G."/>
            <person name="Bluhm B."/>
            <person name="Cannon C."/>
            <person name="Castanera R."/>
            <person name="Culley D."/>
            <person name="Daum C."/>
            <person name="Ezra D."/>
            <person name="Gonzalez J."/>
            <person name="Henrissat B."/>
            <person name="Kuo A."/>
            <person name="Liang C."/>
            <person name="Lipzen A."/>
            <person name="Lutzoni F."/>
            <person name="Magnuson J."/>
            <person name="Mondo S."/>
            <person name="Nolan M."/>
            <person name="Ohm R."/>
            <person name="Pangilinan J."/>
            <person name="Park H.-J."/>
            <person name="Ramirez L."/>
            <person name="Alfaro M."/>
            <person name="Sun H."/>
            <person name="Tritt A."/>
            <person name="Yoshinaga Y."/>
            <person name="Zwiers L.-H."/>
            <person name="Turgeon B."/>
            <person name="Goodwin S."/>
            <person name="Spatafora J."/>
            <person name="Crous P."/>
            <person name="Grigoriev I."/>
        </authorList>
    </citation>
    <scope>NUCLEOTIDE SEQUENCE</scope>
    <source>
        <strain evidence="1">CBS 119687</strain>
    </source>
</reference>
<accession>A0A6A6A9S4</accession>
<proteinExistence type="predicted"/>
<protein>
    <submittedName>
        <fullName evidence="1">Uncharacterized protein</fullName>
    </submittedName>
</protein>
<dbReference type="RefSeq" id="XP_033522705.1">
    <property type="nucleotide sequence ID" value="XM_033666178.1"/>
</dbReference>
<name>A0A6A6A9S4_9PLEO</name>
<organism evidence="1 2">
    <name type="scientific">Dothidotthia symphoricarpi CBS 119687</name>
    <dbReference type="NCBI Taxonomy" id="1392245"/>
    <lineage>
        <taxon>Eukaryota</taxon>
        <taxon>Fungi</taxon>
        <taxon>Dikarya</taxon>
        <taxon>Ascomycota</taxon>
        <taxon>Pezizomycotina</taxon>
        <taxon>Dothideomycetes</taxon>
        <taxon>Pleosporomycetidae</taxon>
        <taxon>Pleosporales</taxon>
        <taxon>Dothidotthiaceae</taxon>
        <taxon>Dothidotthia</taxon>
    </lineage>
</organism>
<evidence type="ECO:0000313" key="2">
    <source>
        <dbReference type="Proteomes" id="UP000799771"/>
    </source>
</evidence>
<sequence>MSKSASQTADCIQRPCWFLVSGFWVLETGLSKVVAALAPYDGQPFVMRMHGNREDGPLTAPYTSRTECAYLNEQCSRDPEIN</sequence>
<gene>
    <name evidence="1" type="ORF">P153DRAFT_34758</name>
</gene>
<keyword evidence="2" id="KW-1185">Reference proteome</keyword>
<dbReference type="Proteomes" id="UP000799771">
    <property type="component" value="Unassembled WGS sequence"/>
</dbReference>
<evidence type="ECO:0000313" key="1">
    <source>
        <dbReference type="EMBL" id="KAF2128316.1"/>
    </source>
</evidence>
<dbReference type="GeneID" id="54406610"/>